<evidence type="ECO:0000313" key="2">
    <source>
        <dbReference type="EMBL" id="JAR90386.1"/>
    </source>
</evidence>
<evidence type="ECO:0000256" key="1">
    <source>
        <dbReference type="SAM" id="SignalP"/>
    </source>
</evidence>
<protein>
    <recommendedName>
        <fullName evidence="3">Basic tail protein</fullName>
    </recommendedName>
</protein>
<keyword evidence="1" id="KW-0732">Signal</keyword>
<organism evidence="2">
    <name type="scientific">Ixodes ricinus</name>
    <name type="common">Common tick</name>
    <name type="synonym">Acarus ricinus</name>
    <dbReference type="NCBI Taxonomy" id="34613"/>
    <lineage>
        <taxon>Eukaryota</taxon>
        <taxon>Metazoa</taxon>
        <taxon>Ecdysozoa</taxon>
        <taxon>Arthropoda</taxon>
        <taxon>Chelicerata</taxon>
        <taxon>Arachnida</taxon>
        <taxon>Acari</taxon>
        <taxon>Parasitiformes</taxon>
        <taxon>Ixodida</taxon>
        <taxon>Ixodoidea</taxon>
        <taxon>Ixodidae</taxon>
        <taxon>Ixodinae</taxon>
        <taxon>Ixodes</taxon>
    </lineage>
</organism>
<reference evidence="2" key="1">
    <citation type="journal article" date="2018" name="PLoS Negl. Trop. Dis.">
        <title>Sialome diversity of ticks revealed by RNAseq of single tick salivary glands.</title>
        <authorList>
            <person name="Perner J."/>
            <person name="Kropackova S."/>
            <person name="Kopacek P."/>
            <person name="Ribeiro J.M."/>
        </authorList>
    </citation>
    <scope>NUCLEOTIDE SEQUENCE</scope>
    <source>
        <strain evidence="2">Siblings of single egg batch collected in Ceske Budejovice</strain>
        <tissue evidence="2">Salivary glands</tissue>
    </source>
</reference>
<proteinExistence type="predicted"/>
<name>A0A147BHZ5_IXORI</name>
<feature type="signal peptide" evidence="1">
    <location>
        <begin position="1"/>
        <end position="20"/>
    </location>
</feature>
<sequence length="182" mass="20504">MPASRLLIVTIACLAGQITCAELDPNLKRCEDIAFDDPGYSLGCTYTCKNGKLDDETEYWGNYEDATVCVVLKNDDFDANHFDHIGTCKNGRCVEYKEANIQEVWGQLPQTQAQFHYCDPKSSEDAVDNCLYICEKEYQGKWGYFFGIYLDYNKCKFNGGDGQCRSGLCVDQAIAGKYPIEN</sequence>
<accession>A0A147BHZ5</accession>
<dbReference type="EMBL" id="GEGO01005018">
    <property type="protein sequence ID" value="JAR90386.1"/>
    <property type="molecule type" value="Transcribed_RNA"/>
</dbReference>
<evidence type="ECO:0008006" key="3">
    <source>
        <dbReference type="Google" id="ProtNLM"/>
    </source>
</evidence>
<dbReference type="AlphaFoldDB" id="A0A147BHZ5"/>
<feature type="chain" id="PRO_5007542428" description="Basic tail protein" evidence="1">
    <location>
        <begin position="21"/>
        <end position="182"/>
    </location>
</feature>